<gene>
    <name evidence="1" type="ORF">B296_00006965</name>
</gene>
<comment type="caution">
    <text evidence="1">The sequence shown here is derived from an EMBL/GenBank/DDBJ whole genome shotgun (WGS) entry which is preliminary data.</text>
</comment>
<dbReference type="EMBL" id="AMZH03003736">
    <property type="protein sequence ID" value="RRT71348.1"/>
    <property type="molecule type" value="Genomic_DNA"/>
</dbReference>
<sequence>MLTPAHLIDSLGSDPILARVRFEPHLSDLIKPNLTPVPFPPPLPLQHDPFLATKPRLKIGDWLSSLSMSGDWQPSLRRYLSLSLSLPHSPIPFSPIPSFPQQPSLSPYRLADPFSLSQASLAASLLSSPDASVTAFLLPSPDAAATSVPFPFPLFVRIDDRQYLSLSPSAPFPLSPSLFSITTCPPPSLPLSVAILL</sequence>
<organism evidence="1 2">
    <name type="scientific">Ensete ventricosum</name>
    <name type="common">Abyssinian banana</name>
    <name type="synonym">Musa ensete</name>
    <dbReference type="NCBI Taxonomy" id="4639"/>
    <lineage>
        <taxon>Eukaryota</taxon>
        <taxon>Viridiplantae</taxon>
        <taxon>Streptophyta</taxon>
        <taxon>Embryophyta</taxon>
        <taxon>Tracheophyta</taxon>
        <taxon>Spermatophyta</taxon>
        <taxon>Magnoliopsida</taxon>
        <taxon>Liliopsida</taxon>
        <taxon>Zingiberales</taxon>
        <taxon>Musaceae</taxon>
        <taxon>Ensete</taxon>
    </lineage>
</organism>
<evidence type="ECO:0000313" key="1">
    <source>
        <dbReference type="EMBL" id="RRT71348.1"/>
    </source>
</evidence>
<dbReference type="Proteomes" id="UP000287651">
    <property type="component" value="Unassembled WGS sequence"/>
</dbReference>
<accession>A0A427A5A9</accession>
<protein>
    <submittedName>
        <fullName evidence="1">Uncharacterized protein</fullName>
    </submittedName>
</protein>
<proteinExistence type="predicted"/>
<dbReference type="AlphaFoldDB" id="A0A427A5A9"/>
<name>A0A427A5A9_ENSVE</name>
<evidence type="ECO:0000313" key="2">
    <source>
        <dbReference type="Proteomes" id="UP000287651"/>
    </source>
</evidence>
<reference evidence="1 2" key="1">
    <citation type="journal article" date="2014" name="Agronomy (Basel)">
        <title>A Draft Genome Sequence for Ensete ventricosum, the Drought-Tolerant Tree Against Hunger.</title>
        <authorList>
            <person name="Harrison J."/>
            <person name="Moore K.A."/>
            <person name="Paszkiewicz K."/>
            <person name="Jones T."/>
            <person name="Grant M."/>
            <person name="Ambacheew D."/>
            <person name="Muzemil S."/>
            <person name="Studholme D.J."/>
        </authorList>
    </citation>
    <scope>NUCLEOTIDE SEQUENCE [LARGE SCALE GENOMIC DNA]</scope>
</reference>